<name>A0A6I5RNY7_9PSED</name>
<reference evidence="1 2" key="1">
    <citation type="submission" date="2020-02" db="EMBL/GenBank/DDBJ databases">
        <title>Broccoli isolated Pseudomonas sp.</title>
        <authorList>
            <person name="Fujikawa T."/>
            <person name="Sawada H."/>
        </authorList>
    </citation>
    <scope>NUCLEOTIDE SEQUENCE [LARGE SCALE GENOMIC DNA]</scope>
    <source>
        <strain evidence="1 2">JCM 32154</strain>
    </source>
</reference>
<evidence type="ECO:0000313" key="1">
    <source>
        <dbReference type="EMBL" id="NES09306.1"/>
    </source>
</evidence>
<dbReference type="EMBL" id="JAAHBT010000048">
    <property type="protein sequence ID" value="NES09306.1"/>
    <property type="molecule type" value="Genomic_DNA"/>
</dbReference>
<dbReference type="Gene3D" id="3.30.2000.20">
    <property type="match status" value="1"/>
</dbReference>
<evidence type="ECO:0008006" key="3">
    <source>
        <dbReference type="Google" id="ProtNLM"/>
    </source>
</evidence>
<dbReference type="Proteomes" id="UP000471751">
    <property type="component" value="Unassembled WGS sequence"/>
</dbReference>
<dbReference type="AlphaFoldDB" id="A0A6I5RNY7"/>
<keyword evidence="2" id="KW-1185">Reference proteome</keyword>
<organism evidence="1 2">
    <name type="scientific">Pseudomonas laurentiana</name>
    <dbReference type="NCBI Taxonomy" id="2364649"/>
    <lineage>
        <taxon>Bacteria</taxon>
        <taxon>Pseudomonadati</taxon>
        <taxon>Pseudomonadota</taxon>
        <taxon>Gammaproteobacteria</taxon>
        <taxon>Pseudomonadales</taxon>
        <taxon>Pseudomonadaceae</taxon>
        <taxon>Pseudomonas</taxon>
    </lineage>
</organism>
<accession>A0A6I5RNY7</accession>
<dbReference type="RefSeq" id="WP_163933457.1">
    <property type="nucleotide sequence ID" value="NZ_BMQU01000023.1"/>
</dbReference>
<gene>
    <name evidence="1" type="ORF">G3O07_05505</name>
</gene>
<evidence type="ECO:0000313" key="2">
    <source>
        <dbReference type="Proteomes" id="UP000471751"/>
    </source>
</evidence>
<sequence>MTYEQIRQAIVSRMKAFTGIAQDRIFYPNAQVPAQNLDTSGVFKPPAAGLWCRLNIGHATAFMAGMADQPYTRKPGIITVQCFARAQTGISELNKLADALEAHFAYWSSGELECLEASQIDTGEYEGFYQINVNTRFRAG</sequence>
<comment type="caution">
    <text evidence="1">The sequence shown here is derived from an EMBL/GenBank/DDBJ whole genome shotgun (WGS) entry which is preliminary data.</text>
</comment>
<protein>
    <recommendedName>
        <fullName evidence="3">DUF3168 domain-containing protein</fullName>
    </recommendedName>
</protein>
<proteinExistence type="predicted"/>